<name>A0A2S7K5M5_9PROT</name>
<keyword evidence="3" id="KW-1185">Reference proteome</keyword>
<dbReference type="Gene3D" id="3.40.50.880">
    <property type="match status" value="1"/>
</dbReference>
<dbReference type="InterPro" id="IPR002818">
    <property type="entry name" value="DJ-1/PfpI"/>
</dbReference>
<evidence type="ECO:0000313" key="2">
    <source>
        <dbReference type="EMBL" id="PQA87776.1"/>
    </source>
</evidence>
<dbReference type="RefSeq" id="WP_104829020.1">
    <property type="nucleotide sequence ID" value="NZ_PJCH01000005.1"/>
</dbReference>
<organism evidence="2 3">
    <name type="scientific">Hyphococcus luteus</name>
    <dbReference type="NCBI Taxonomy" id="2058213"/>
    <lineage>
        <taxon>Bacteria</taxon>
        <taxon>Pseudomonadati</taxon>
        <taxon>Pseudomonadota</taxon>
        <taxon>Alphaproteobacteria</taxon>
        <taxon>Parvularculales</taxon>
        <taxon>Parvularculaceae</taxon>
        <taxon>Hyphococcus</taxon>
    </lineage>
</organism>
<dbReference type="EMBL" id="PJCH01000005">
    <property type="protein sequence ID" value="PQA87776.1"/>
    <property type="molecule type" value="Genomic_DNA"/>
</dbReference>
<dbReference type="CDD" id="cd03139">
    <property type="entry name" value="GATase1_PfpI_2"/>
    <property type="match status" value="1"/>
</dbReference>
<dbReference type="AlphaFoldDB" id="A0A2S7K5M5"/>
<protein>
    <submittedName>
        <fullName evidence="2">Thiamine biosynthesis protein ThiJ</fullName>
    </submittedName>
</protein>
<dbReference type="InterPro" id="IPR052158">
    <property type="entry name" value="INH-QAR"/>
</dbReference>
<evidence type="ECO:0000313" key="3">
    <source>
        <dbReference type="Proteomes" id="UP000239504"/>
    </source>
</evidence>
<sequence>MEKMNIVFLLFPNLTQLDFTGPLQVLSRLPGAQVSLAAKTMEPVPTDAVLTLNPTHDFQSCPGADLLCVPGGFGIDDAMQDEETIAFVRRQAEGARYVSSVCTGAFILGAAGLLQGKKATTHWAYHDELKRVGAEPVKARVVRDGNLFTGGGVTAGIDFAFTLMAEIAGEEHARAIQLGLEYDPAPPFDAGVPDKASPGVLESQRERYAPRVAAFREALGCALKQS</sequence>
<reference evidence="2 3" key="1">
    <citation type="submission" date="2017-12" db="EMBL/GenBank/DDBJ databases">
        <authorList>
            <person name="Hurst M.R.H."/>
        </authorList>
    </citation>
    <scope>NUCLEOTIDE SEQUENCE [LARGE SCALE GENOMIC DNA]</scope>
    <source>
        <strain evidence="2 3">SY-3-19</strain>
    </source>
</reference>
<gene>
    <name evidence="2" type="ORF">CW354_05305</name>
</gene>
<dbReference type="OrthoDB" id="186587at2"/>
<dbReference type="InterPro" id="IPR029062">
    <property type="entry name" value="Class_I_gatase-like"/>
</dbReference>
<dbReference type="GO" id="GO:0006355">
    <property type="term" value="P:regulation of DNA-templated transcription"/>
    <property type="evidence" value="ECO:0007669"/>
    <property type="project" value="TreeGrafter"/>
</dbReference>
<proteinExistence type="predicted"/>
<accession>A0A2S7K5M5</accession>
<dbReference type="PANTHER" id="PTHR43130">
    <property type="entry name" value="ARAC-FAMILY TRANSCRIPTIONAL REGULATOR"/>
    <property type="match status" value="1"/>
</dbReference>
<dbReference type="PANTHER" id="PTHR43130:SF2">
    <property type="entry name" value="DJ-1_PFPI DOMAIN-CONTAINING PROTEIN"/>
    <property type="match status" value="1"/>
</dbReference>
<comment type="caution">
    <text evidence="2">The sequence shown here is derived from an EMBL/GenBank/DDBJ whole genome shotgun (WGS) entry which is preliminary data.</text>
</comment>
<dbReference type="SUPFAM" id="SSF52317">
    <property type="entry name" value="Class I glutamine amidotransferase-like"/>
    <property type="match status" value="1"/>
</dbReference>
<evidence type="ECO:0000259" key="1">
    <source>
        <dbReference type="Pfam" id="PF01965"/>
    </source>
</evidence>
<dbReference type="Proteomes" id="UP000239504">
    <property type="component" value="Unassembled WGS sequence"/>
</dbReference>
<dbReference type="Pfam" id="PF01965">
    <property type="entry name" value="DJ-1_PfpI"/>
    <property type="match status" value="1"/>
</dbReference>
<feature type="domain" description="DJ-1/PfpI" evidence="1">
    <location>
        <begin position="5"/>
        <end position="165"/>
    </location>
</feature>